<evidence type="ECO:0000313" key="3">
    <source>
        <dbReference type="Proteomes" id="UP000031967"/>
    </source>
</evidence>
<dbReference type="PROSITE" id="PS51819">
    <property type="entry name" value="VOC"/>
    <property type="match status" value="1"/>
</dbReference>
<proteinExistence type="predicted"/>
<dbReference type="PANTHER" id="PTHR36113">
    <property type="entry name" value="LYASE, PUTATIVE-RELATED-RELATED"/>
    <property type="match status" value="1"/>
</dbReference>
<dbReference type="EMBL" id="JXAK01000040">
    <property type="protein sequence ID" value="KIL39273.1"/>
    <property type="molecule type" value="Genomic_DNA"/>
</dbReference>
<comment type="caution">
    <text evidence="2">The sequence shown here is derived from an EMBL/GenBank/DDBJ whole genome shotgun (WGS) entry which is preliminary data.</text>
</comment>
<gene>
    <name evidence="2" type="ORF">SD70_20950</name>
</gene>
<dbReference type="CDD" id="cd06587">
    <property type="entry name" value="VOC"/>
    <property type="match status" value="1"/>
</dbReference>
<dbReference type="Gene3D" id="3.10.180.10">
    <property type="entry name" value="2,3-Dihydroxybiphenyl 1,2-Dioxygenase, domain 1"/>
    <property type="match status" value="1"/>
</dbReference>
<dbReference type="InterPro" id="IPR051332">
    <property type="entry name" value="Fosfomycin_Res_Enzymes"/>
</dbReference>
<dbReference type="Pfam" id="PF00903">
    <property type="entry name" value="Glyoxalase"/>
    <property type="match status" value="1"/>
</dbReference>
<evidence type="ECO:0000313" key="2">
    <source>
        <dbReference type="EMBL" id="KIL39273.1"/>
    </source>
</evidence>
<dbReference type="InterPro" id="IPR037523">
    <property type="entry name" value="VOC_core"/>
</dbReference>
<name>A0ABR5AF25_9BACL</name>
<accession>A0ABR5AF25</accession>
<dbReference type="RefSeq" id="WP_041049449.1">
    <property type="nucleotide sequence ID" value="NZ_JXAK01000040.1"/>
</dbReference>
<protein>
    <submittedName>
        <fullName evidence="2">Glyoxalase</fullName>
    </submittedName>
</protein>
<evidence type="ECO:0000259" key="1">
    <source>
        <dbReference type="PROSITE" id="PS51819"/>
    </source>
</evidence>
<dbReference type="SUPFAM" id="SSF54593">
    <property type="entry name" value="Glyoxalase/Bleomycin resistance protein/Dihydroxybiphenyl dioxygenase"/>
    <property type="match status" value="1"/>
</dbReference>
<reference evidence="2 3" key="1">
    <citation type="submission" date="2014-12" db="EMBL/GenBank/DDBJ databases">
        <title>Draft genome sequence of Paenibacillus kamchatkensis strain B-2647.</title>
        <authorList>
            <person name="Karlyshev A.V."/>
            <person name="Kudryashova E.B."/>
        </authorList>
    </citation>
    <scope>NUCLEOTIDE SEQUENCE [LARGE SCALE GENOMIC DNA]</scope>
    <source>
        <strain evidence="2 3">VKM B-2647</strain>
    </source>
</reference>
<dbReference type="InterPro" id="IPR004360">
    <property type="entry name" value="Glyas_Fos-R_dOase_dom"/>
</dbReference>
<keyword evidence="3" id="KW-1185">Reference proteome</keyword>
<feature type="domain" description="VOC" evidence="1">
    <location>
        <begin position="2"/>
        <end position="120"/>
    </location>
</feature>
<dbReference type="InterPro" id="IPR029068">
    <property type="entry name" value="Glyas_Bleomycin-R_OHBP_Dase"/>
</dbReference>
<dbReference type="Proteomes" id="UP000031967">
    <property type="component" value="Unassembled WGS sequence"/>
</dbReference>
<dbReference type="PANTHER" id="PTHR36113:SF3">
    <property type="entry name" value="SLL5075 PROTEIN"/>
    <property type="match status" value="1"/>
</dbReference>
<sequence length="122" mass="13854">MKLNHLNLCVNDLSEARDFFRDQFNFELLDQKGDAIAVMSDGDGFTLVLSKLRADGEEVQTYPRDFHLGFYVETPAEVDQFYHRLVTAGIATDGGPKKIRDGYTLYFTALGGILFEMTCFIR</sequence>
<organism evidence="2 3">
    <name type="scientific">Gordoniibacillus kamchatkensis</name>
    <dbReference type="NCBI Taxonomy" id="1590651"/>
    <lineage>
        <taxon>Bacteria</taxon>
        <taxon>Bacillati</taxon>
        <taxon>Bacillota</taxon>
        <taxon>Bacilli</taxon>
        <taxon>Bacillales</taxon>
        <taxon>Paenibacillaceae</taxon>
        <taxon>Gordoniibacillus</taxon>
    </lineage>
</organism>